<gene>
    <name evidence="1" type="ORF">Tci_829230</name>
</gene>
<name>A0A699QB01_TANCI</name>
<keyword evidence="1" id="KW-0808">Transferase</keyword>
<accession>A0A699QB01</accession>
<proteinExistence type="predicted"/>
<dbReference type="Gene3D" id="3.60.10.10">
    <property type="entry name" value="Endonuclease/exonuclease/phosphatase"/>
    <property type="match status" value="1"/>
</dbReference>
<dbReference type="SUPFAM" id="SSF56219">
    <property type="entry name" value="DNase I-like"/>
    <property type="match status" value="1"/>
</dbReference>
<feature type="non-terminal residue" evidence="1">
    <location>
        <position position="66"/>
    </location>
</feature>
<evidence type="ECO:0000313" key="1">
    <source>
        <dbReference type="EMBL" id="GFC57260.1"/>
    </source>
</evidence>
<comment type="caution">
    <text evidence="1">The sequence shown here is derived from an EMBL/GenBank/DDBJ whole genome shotgun (WGS) entry which is preliminary data.</text>
</comment>
<reference evidence="1" key="1">
    <citation type="journal article" date="2019" name="Sci. Rep.">
        <title>Draft genome of Tanacetum cinerariifolium, the natural source of mosquito coil.</title>
        <authorList>
            <person name="Yamashiro T."/>
            <person name="Shiraishi A."/>
            <person name="Satake H."/>
            <person name="Nakayama K."/>
        </authorList>
    </citation>
    <scope>NUCLEOTIDE SEQUENCE</scope>
</reference>
<dbReference type="AlphaFoldDB" id="A0A699QB01"/>
<protein>
    <submittedName>
        <fullName evidence="1">RNA-directed DNA polymerase, eukaryota</fullName>
    </submittedName>
</protein>
<dbReference type="GO" id="GO:0003964">
    <property type="term" value="F:RNA-directed DNA polymerase activity"/>
    <property type="evidence" value="ECO:0007669"/>
    <property type="project" value="UniProtKB-KW"/>
</dbReference>
<sequence length="66" mass="7639">MGDFNEVRRKEDRWGTAFNVFGTRFFNQFISSVGLVEIQLEGYNFTWAHPSASKMSKLDRFLVSDG</sequence>
<keyword evidence="1" id="KW-0548">Nucleotidyltransferase</keyword>
<dbReference type="EMBL" id="BKCJ010972908">
    <property type="protein sequence ID" value="GFC57260.1"/>
    <property type="molecule type" value="Genomic_DNA"/>
</dbReference>
<dbReference type="InterPro" id="IPR036691">
    <property type="entry name" value="Endo/exonu/phosph_ase_sf"/>
</dbReference>
<organism evidence="1">
    <name type="scientific">Tanacetum cinerariifolium</name>
    <name type="common">Dalmatian daisy</name>
    <name type="synonym">Chrysanthemum cinerariifolium</name>
    <dbReference type="NCBI Taxonomy" id="118510"/>
    <lineage>
        <taxon>Eukaryota</taxon>
        <taxon>Viridiplantae</taxon>
        <taxon>Streptophyta</taxon>
        <taxon>Embryophyta</taxon>
        <taxon>Tracheophyta</taxon>
        <taxon>Spermatophyta</taxon>
        <taxon>Magnoliopsida</taxon>
        <taxon>eudicotyledons</taxon>
        <taxon>Gunneridae</taxon>
        <taxon>Pentapetalae</taxon>
        <taxon>asterids</taxon>
        <taxon>campanulids</taxon>
        <taxon>Asterales</taxon>
        <taxon>Asteraceae</taxon>
        <taxon>Asteroideae</taxon>
        <taxon>Anthemideae</taxon>
        <taxon>Anthemidinae</taxon>
        <taxon>Tanacetum</taxon>
    </lineage>
</organism>
<keyword evidence="1" id="KW-0695">RNA-directed DNA polymerase</keyword>